<evidence type="ECO:0000256" key="1">
    <source>
        <dbReference type="ARBA" id="ARBA00005964"/>
    </source>
</evidence>
<dbReference type="ESTHER" id="denpd-u4uj02">
    <property type="family name" value="Carb_B_Arthropoda"/>
</dbReference>
<dbReference type="OMA" id="CHEDIDQ"/>
<dbReference type="HOGENOM" id="CLU_006586_13_2_1"/>
<protein>
    <recommendedName>
        <fullName evidence="7">Carboxylic ester hydrolase</fullName>
        <ecNumber evidence="7">3.1.1.-</ecNumber>
    </recommendedName>
</protein>
<dbReference type="PROSITE" id="PS00122">
    <property type="entry name" value="CARBOXYLESTERASE_B_1"/>
    <property type="match status" value="1"/>
</dbReference>
<evidence type="ECO:0000256" key="6">
    <source>
        <dbReference type="ARBA" id="ARBA00023180"/>
    </source>
</evidence>
<accession>N6TT59</accession>
<dbReference type="InterPro" id="IPR002168">
    <property type="entry name" value="Lipase_GDXG_HIS_AS"/>
</dbReference>
<dbReference type="OrthoDB" id="19653at2759"/>
<keyword evidence="6" id="KW-0325">Glycoprotein</keyword>
<evidence type="ECO:0000313" key="8">
    <source>
        <dbReference type="EMBL" id="ENN71526.1"/>
    </source>
</evidence>
<dbReference type="EC" id="3.1.1.-" evidence="7"/>
<evidence type="ECO:0000256" key="4">
    <source>
        <dbReference type="ARBA" id="ARBA00022801"/>
    </source>
</evidence>
<dbReference type="SUPFAM" id="SSF53474">
    <property type="entry name" value="alpha/beta-Hydrolases"/>
    <property type="match status" value="1"/>
</dbReference>
<dbReference type="InterPro" id="IPR002018">
    <property type="entry name" value="CarbesteraseB"/>
</dbReference>
<name>N6TT59_DENPD</name>
<dbReference type="PROSITE" id="PS01173">
    <property type="entry name" value="LIPASE_GDXG_HIS"/>
    <property type="match status" value="1"/>
</dbReference>
<dbReference type="InterPro" id="IPR019826">
    <property type="entry name" value="Carboxylesterase_B_AS"/>
</dbReference>
<reference evidence="8" key="1">
    <citation type="journal article" date="2013" name="Genome Biol.">
        <title>Draft genome of the mountain pine beetle, Dendroctonus ponderosae Hopkins, a major forest pest.</title>
        <authorList>
            <person name="Keeling C.I."/>
            <person name="Yuen M.M."/>
            <person name="Liao N.Y."/>
            <person name="Docking T.R."/>
            <person name="Chan S.K."/>
            <person name="Taylor G.A."/>
            <person name="Palmquist D.L."/>
            <person name="Jackman S.D."/>
            <person name="Nguyen A."/>
            <person name="Li M."/>
            <person name="Henderson H."/>
            <person name="Janes J.K."/>
            <person name="Zhao Y."/>
            <person name="Pandoh P."/>
            <person name="Moore R."/>
            <person name="Sperling F.A."/>
            <person name="Huber D.P."/>
            <person name="Birol I."/>
            <person name="Jones S.J."/>
            <person name="Bohlmann J."/>
        </authorList>
    </citation>
    <scope>NUCLEOTIDE SEQUENCE</scope>
</reference>
<keyword evidence="3" id="KW-0719">Serine esterase</keyword>
<dbReference type="GO" id="GO:0052689">
    <property type="term" value="F:carboxylic ester hydrolase activity"/>
    <property type="evidence" value="ECO:0007669"/>
    <property type="project" value="UniProtKB-KW"/>
</dbReference>
<keyword evidence="4 7" id="KW-0378">Hydrolase</keyword>
<comment type="similarity">
    <text evidence="2">Belongs to the 'GDXG' lipolytic enzyme family.</text>
</comment>
<evidence type="ECO:0000256" key="7">
    <source>
        <dbReference type="RuleBase" id="RU361235"/>
    </source>
</evidence>
<dbReference type="Pfam" id="PF00135">
    <property type="entry name" value="COesterase"/>
    <property type="match status" value="1"/>
</dbReference>
<dbReference type="EMBL" id="KB741266">
    <property type="protein sequence ID" value="ENN71526.1"/>
    <property type="molecule type" value="Genomic_DNA"/>
</dbReference>
<organism evidence="8">
    <name type="scientific">Dendroctonus ponderosae</name>
    <name type="common">Mountain pine beetle</name>
    <dbReference type="NCBI Taxonomy" id="77166"/>
    <lineage>
        <taxon>Eukaryota</taxon>
        <taxon>Metazoa</taxon>
        <taxon>Ecdysozoa</taxon>
        <taxon>Arthropoda</taxon>
        <taxon>Hexapoda</taxon>
        <taxon>Insecta</taxon>
        <taxon>Pterygota</taxon>
        <taxon>Neoptera</taxon>
        <taxon>Endopterygota</taxon>
        <taxon>Coleoptera</taxon>
        <taxon>Polyphaga</taxon>
        <taxon>Cucujiformia</taxon>
        <taxon>Curculionidae</taxon>
        <taxon>Scolytinae</taxon>
        <taxon>Dendroctonus</taxon>
    </lineage>
</organism>
<evidence type="ECO:0000256" key="3">
    <source>
        <dbReference type="ARBA" id="ARBA00022487"/>
    </source>
</evidence>
<sequence>MADVLVEVEQGKLQGTTGHDYYGGKFFKFLGVPYAKAPIGDLRFKAPQPPEPWTGVKNATKEGAECPSADMFFSFYVGQEDNCLNLNVYTKELPKEDKRVKKAVMVWIHGGAFTCGSNRSFMYGPEYLMTQDIVLVAINYRLGILGFASFKDPSLGIPGNAGLKDMREALRWVQKNVGRFGGDPDNVTIFGESAGGASVHYLTLAPSTQGLFHKAIVQSGSALNNWSWGKNNAPEIAKCLGYKETEENKIVEKLRKESAKAIVQSQRKLKEASNERQFQHDVFASGKIRPWGPVVEPESPDAILTEHPSKIMQSQGGHKIPLIIGYNSGEGIFFELVRRTVPGVGIPKHLEHEIPYELGLVKGSERSKQMAERLKKAYFGDKECHEDIDQMYKLKGDTCFIHPIQRTLKLQAKHSHQPVYAYRMSLVSSLNYFHTFAMTKHFKTTMFCSLLSMASVKFLPSAKESVLNMLNKVPKREMNGVVHADDLLYLFPTFFTPPIQRGSTEDRYIQRFVKMWTNFAIHGEPTPHHDEALDHVKWKPVSHENVEFLDIGHKLNMIENVDGDRMDIWDDIYKNHLTV</sequence>
<dbReference type="InterPro" id="IPR029058">
    <property type="entry name" value="AB_hydrolase_fold"/>
</dbReference>
<dbReference type="AlphaFoldDB" id="N6TT59"/>
<evidence type="ECO:0000256" key="2">
    <source>
        <dbReference type="ARBA" id="ARBA00010515"/>
    </source>
</evidence>
<proteinExistence type="inferred from homology"/>
<comment type="similarity">
    <text evidence="1 7">Belongs to the type-B carboxylesterase/lipase family.</text>
</comment>
<dbReference type="PANTHER" id="PTHR43142">
    <property type="entry name" value="CARBOXYLIC ESTER HYDROLASE"/>
    <property type="match status" value="1"/>
</dbReference>
<dbReference type="Gene3D" id="3.40.50.1820">
    <property type="entry name" value="alpha/beta hydrolase"/>
    <property type="match status" value="1"/>
</dbReference>
<dbReference type="PANTHER" id="PTHR43142:SF1">
    <property type="entry name" value="CARBOXYLIC ESTER HYDROLASE"/>
    <property type="match status" value="1"/>
</dbReference>
<gene>
    <name evidence="8" type="ORF">YQE_11819</name>
</gene>
<evidence type="ECO:0000256" key="5">
    <source>
        <dbReference type="ARBA" id="ARBA00023157"/>
    </source>
</evidence>
<feature type="non-terminal residue" evidence="8">
    <location>
        <position position="1"/>
    </location>
</feature>
<keyword evidence="5" id="KW-1015">Disulfide bond</keyword>